<dbReference type="Pfam" id="PF13424">
    <property type="entry name" value="TPR_12"/>
    <property type="match status" value="4"/>
</dbReference>
<organism evidence="3 4">
    <name type="scientific">Stylophora pistillata</name>
    <name type="common">Smooth cauliflower coral</name>
    <dbReference type="NCBI Taxonomy" id="50429"/>
    <lineage>
        <taxon>Eukaryota</taxon>
        <taxon>Metazoa</taxon>
        <taxon>Cnidaria</taxon>
        <taxon>Anthozoa</taxon>
        <taxon>Hexacorallia</taxon>
        <taxon>Scleractinia</taxon>
        <taxon>Astrocoeniina</taxon>
        <taxon>Pocilloporidae</taxon>
        <taxon>Stylophora</taxon>
    </lineage>
</organism>
<keyword evidence="1" id="KW-0802">TPR repeat</keyword>
<feature type="repeat" description="TPR" evidence="1">
    <location>
        <begin position="414"/>
        <end position="447"/>
    </location>
</feature>
<sequence>MKNMNKVIHTIHIGVVVAEFLLNTKGYLQAIELSEECLLLLNNSEDSIPIMFYLKINHIMFRAYFHTSDDENAERCARKLLSVFHDFGVTKLEGMFMLLLAIVNSRQRKFKEAKELFESATGILKATGQRKLEATAYRLAGSLLHLPDEYWKAEEYYEKALAISMEIGDKERQATNYGDLGTLLRSRGEYQKAKEYCEKALAINMEIGDKKGEAACIGNLGNVLSSLGENEKAREYYEKALAISKEIGDKEGEATCIGSLGNVFRLLGEYQKAREYHEKALAINMEIGDKKGEAGCIGNLGNVLSSLGEYQKAKEYYEKALAIQMKIGDKEEEAVIHGNLGTVLHSLGEYQKAREYYEKALAICMEIGDKEKQAGFIGGLGGVFFSLGEYQKAKEYHEKALAISKEIGDKKRQAVSYGNLGVGLFSLDKYQEAKEYYEEALAISMEIGDKSTEAKMFLSIGNLFRRLDEDQKAKEYNEKALAISVVSGSKSEQLECFVCLGYTHLGLRKYLKAKEYGEKALSIATEIGHQECQAHALQILGHVSDYLNDHVMTKKYYEKQLAIAIKIGNRSLAEVSYRYLAGFFLNSGKYDKADEYLEKARVITFDLGEIPSEVHYLLLLSTLRKEQSRISEALSHLYHCISKYEKLRDFQHGNEQFQQGLLETLGAEAYELLSELLCSTGNLRDALYVEELRRARCLTDLMARNLSVENHISADPKSWSGMQEIVNKERNSVFLYISYSDRMVSLWVLKANGDAVFRQSEEVDDKTLMAEDSFDLNSYFNKSIRGFGVLPTQKCEDQSFNETMPILNESQADLRGDQVKDTEKMLSVCSKLIIAPVAELLTEPEIIIVPERSLYRVPFAALRDQPDGKYLSETFKLRIVPSLLTLRLIQDCPVDYHSQTGVLVVGNPKVGSAHYRGKTHDFRPLACAEKEAKMIGQLLGVQPLLGERATREAVLQEISSVSLIHIAAHGNADRGEIALSPGNLRDALYVEELRRARCLTDLMARNLSVENHISADPKSWSGMQEIVNKERNSVFLYISYSDRMVSLWVLKANGDAVFRQSEEVDDKTLMAEDSFDLNSYFNKSIRGFGVLPTQKCEDQSFNETMPILNESEADLRGDQAKDTETMLFACSKLIIAPVAELLTEPEIIIVPERSLYRVPFAALRDQPGGKSLSETFRLRIVPSLSTLRLFQDCPADYLNQTGAMVVGNPKVGRARYRGEIHHFKPLACAEKEAEMIGQLLGVQPLLGERATREAVLQEISSVSLIHIAAHGNADRGEIALSPSPVTSNIPEEEDYLLRISDISQVKLRAKLVVLSCCHSGRGEIKVEGVIGIARAFLASGARSVLVTLWAIEDEATEQFMRRFYRQLVDGFSASECLRQAMKWLRNIGYTKVSQWAPFMLIGDNVTFNFKEERKDELEKEGRMKPKGNI</sequence>
<dbReference type="InterPro" id="IPR011990">
    <property type="entry name" value="TPR-like_helical_dom_sf"/>
</dbReference>
<dbReference type="SUPFAM" id="SSF48452">
    <property type="entry name" value="TPR-like"/>
    <property type="match status" value="5"/>
</dbReference>
<dbReference type="OrthoDB" id="5973579at2759"/>
<evidence type="ECO:0000259" key="2">
    <source>
        <dbReference type="Pfam" id="PF12770"/>
    </source>
</evidence>
<dbReference type="Gene3D" id="1.25.40.10">
    <property type="entry name" value="Tetratricopeptide repeat domain"/>
    <property type="match status" value="4"/>
</dbReference>
<evidence type="ECO:0000256" key="1">
    <source>
        <dbReference type="PROSITE-ProRule" id="PRU00339"/>
    </source>
</evidence>
<feature type="repeat" description="TPR" evidence="1">
    <location>
        <begin position="214"/>
        <end position="247"/>
    </location>
</feature>
<reference evidence="4" key="1">
    <citation type="journal article" date="2017" name="bioRxiv">
        <title>Comparative analysis of the genomes of Stylophora pistillata and Acropora digitifera provides evidence for extensive differences between species of corals.</title>
        <authorList>
            <person name="Voolstra C.R."/>
            <person name="Li Y."/>
            <person name="Liew Y.J."/>
            <person name="Baumgarten S."/>
            <person name="Zoccola D."/>
            <person name="Flot J.-F."/>
            <person name="Tambutte S."/>
            <person name="Allemand D."/>
            <person name="Aranda M."/>
        </authorList>
    </citation>
    <scope>NUCLEOTIDE SEQUENCE [LARGE SCALE GENOMIC DNA]</scope>
</reference>
<dbReference type="PANTHER" id="PTHR10098">
    <property type="entry name" value="RAPSYN-RELATED"/>
    <property type="match status" value="1"/>
</dbReference>
<accession>A0A2B4RP29</accession>
<comment type="caution">
    <text evidence="3">The sequence shown here is derived from an EMBL/GenBank/DDBJ whole genome shotgun (WGS) entry which is preliminary data.</text>
</comment>
<feature type="repeat" description="TPR" evidence="1">
    <location>
        <begin position="374"/>
        <end position="407"/>
    </location>
</feature>
<feature type="repeat" description="TPR" evidence="1">
    <location>
        <begin position="294"/>
        <end position="327"/>
    </location>
</feature>
<dbReference type="PANTHER" id="PTHR10098:SF108">
    <property type="entry name" value="TETRATRICOPEPTIDE REPEAT PROTEIN 28"/>
    <property type="match status" value="1"/>
</dbReference>
<evidence type="ECO:0000313" key="4">
    <source>
        <dbReference type="Proteomes" id="UP000225706"/>
    </source>
</evidence>
<feature type="repeat" description="TPR" evidence="1">
    <location>
        <begin position="174"/>
        <end position="207"/>
    </location>
</feature>
<name>A0A2B4RP29_STYPI</name>
<dbReference type="Pfam" id="PF12770">
    <property type="entry name" value="CHAT"/>
    <property type="match status" value="2"/>
</dbReference>
<proteinExistence type="predicted"/>
<dbReference type="SMART" id="SM00028">
    <property type="entry name" value="TPR"/>
    <property type="match status" value="13"/>
</dbReference>
<feature type="repeat" description="TPR" evidence="1">
    <location>
        <begin position="254"/>
        <end position="287"/>
    </location>
</feature>
<dbReference type="EMBL" id="LSMT01000419">
    <property type="protein sequence ID" value="PFX18290.1"/>
    <property type="molecule type" value="Genomic_DNA"/>
</dbReference>
<feature type="domain" description="CHAT" evidence="2">
    <location>
        <begin position="831"/>
        <end position="994"/>
    </location>
</feature>
<feature type="repeat" description="TPR" evidence="1">
    <location>
        <begin position="334"/>
        <end position="367"/>
    </location>
</feature>
<dbReference type="PROSITE" id="PS50005">
    <property type="entry name" value="TPR"/>
    <property type="match status" value="7"/>
</dbReference>
<dbReference type="Proteomes" id="UP000225706">
    <property type="component" value="Unassembled WGS sequence"/>
</dbReference>
<keyword evidence="4" id="KW-1185">Reference proteome</keyword>
<protein>
    <submittedName>
        <fullName evidence="3">Tetratricopeptide repeat protein 28</fullName>
    </submittedName>
</protein>
<dbReference type="InterPro" id="IPR019734">
    <property type="entry name" value="TPR_rpt"/>
</dbReference>
<evidence type="ECO:0000313" key="3">
    <source>
        <dbReference type="EMBL" id="PFX18290.1"/>
    </source>
</evidence>
<dbReference type="InterPro" id="IPR024983">
    <property type="entry name" value="CHAT_dom"/>
</dbReference>
<feature type="domain" description="CHAT" evidence="2">
    <location>
        <begin position="1132"/>
        <end position="1403"/>
    </location>
</feature>
<gene>
    <name evidence="3" type="primary">TTC28</name>
    <name evidence="3" type="ORF">AWC38_SpisGene17353</name>
</gene>
<dbReference type="PROSITE" id="PS50293">
    <property type="entry name" value="TPR_REGION"/>
    <property type="match status" value="1"/>
</dbReference>
<dbReference type="STRING" id="50429.A0A2B4RP29"/>